<evidence type="ECO:0000313" key="3">
    <source>
        <dbReference type="Proteomes" id="UP000220527"/>
    </source>
</evidence>
<sequence>MQLKPPQISQMVNLLLACDSIRDRSIRDDVLIFLAEHVPGAIPRRDQDRADVFSIVCTCAKYPGALCNLLEGVRCFDEGSIPLQKLEAFWQGLVGTSANAAPPPPQANPRQLEDRLCYIDFKQAVATFEATRENLGKGGGAALFLTQQSYAMGSEWFMQRMHGLLREMTYPFHKIEIGFETGMRLDEHGILQRLAEWLAVEYDQHEID</sequence>
<proteinExistence type="predicted"/>
<reference evidence="3" key="1">
    <citation type="submission" date="2017-08" db="EMBL/GenBank/DDBJ databases">
        <authorList>
            <person name="Grouzdev D.S."/>
            <person name="Gaisin V.A."/>
            <person name="Rysina M.S."/>
            <person name="Gorlenko V.M."/>
        </authorList>
    </citation>
    <scope>NUCLEOTIDE SEQUENCE [LARGE SCALE GENOMIC DNA]</scope>
    <source>
        <strain evidence="3">Kir15-3F</strain>
    </source>
</reference>
<feature type="domain" description="Effector-associated" evidence="1">
    <location>
        <begin position="12"/>
        <end position="90"/>
    </location>
</feature>
<comment type="caution">
    <text evidence="2">The sequence shown here is derived from an EMBL/GenBank/DDBJ whole genome shotgun (WGS) entry which is preliminary data.</text>
</comment>
<evidence type="ECO:0000313" key="2">
    <source>
        <dbReference type="EMBL" id="PDW02655.1"/>
    </source>
</evidence>
<dbReference type="PROSITE" id="PS51257">
    <property type="entry name" value="PROKAR_LIPOPROTEIN"/>
    <property type="match status" value="1"/>
</dbReference>
<gene>
    <name evidence="2" type="ORF">CJ255_12885</name>
</gene>
<dbReference type="OrthoDB" id="467771at2"/>
<name>A0A2A6RIE4_9CHLR</name>
<protein>
    <recommendedName>
        <fullName evidence="1">Effector-associated domain-containing protein</fullName>
    </recommendedName>
</protein>
<evidence type="ECO:0000259" key="1">
    <source>
        <dbReference type="Pfam" id="PF19956"/>
    </source>
</evidence>
<accession>A0A2A6RIE4</accession>
<organism evidence="2 3">
    <name type="scientific">Candidatus Viridilinea mediisalina</name>
    <dbReference type="NCBI Taxonomy" id="2024553"/>
    <lineage>
        <taxon>Bacteria</taxon>
        <taxon>Bacillati</taxon>
        <taxon>Chloroflexota</taxon>
        <taxon>Chloroflexia</taxon>
        <taxon>Chloroflexales</taxon>
        <taxon>Chloroflexineae</taxon>
        <taxon>Oscillochloridaceae</taxon>
        <taxon>Candidatus Viridilinea</taxon>
    </lineage>
</organism>
<dbReference type="EMBL" id="NQWI01000057">
    <property type="protein sequence ID" value="PDW02655.1"/>
    <property type="molecule type" value="Genomic_DNA"/>
</dbReference>
<dbReference type="Proteomes" id="UP000220527">
    <property type="component" value="Unassembled WGS sequence"/>
</dbReference>
<dbReference type="InterPro" id="IPR045431">
    <property type="entry name" value="EAD2"/>
</dbReference>
<dbReference type="Pfam" id="PF19956">
    <property type="entry name" value="EAD2"/>
    <property type="match status" value="1"/>
</dbReference>
<keyword evidence="3" id="KW-1185">Reference proteome</keyword>
<dbReference type="RefSeq" id="WP_097644511.1">
    <property type="nucleotide sequence ID" value="NZ_NQWI01000057.1"/>
</dbReference>
<dbReference type="AlphaFoldDB" id="A0A2A6RIE4"/>